<gene>
    <name evidence="1" type="ORF">OFLC_LOCUS9931</name>
</gene>
<organism evidence="3">
    <name type="scientific">Onchocerca flexuosa</name>
    <dbReference type="NCBI Taxonomy" id="387005"/>
    <lineage>
        <taxon>Eukaryota</taxon>
        <taxon>Metazoa</taxon>
        <taxon>Ecdysozoa</taxon>
        <taxon>Nematoda</taxon>
        <taxon>Chromadorea</taxon>
        <taxon>Rhabditida</taxon>
        <taxon>Spirurina</taxon>
        <taxon>Spiruromorpha</taxon>
        <taxon>Filarioidea</taxon>
        <taxon>Onchocercidae</taxon>
        <taxon>Onchocerca</taxon>
    </lineage>
</organism>
<dbReference type="EMBL" id="UZAJ01012711">
    <property type="protein sequence ID" value="VDO64530.1"/>
    <property type="molecule type" value="Genomic_DNA"/>
</dbReference>
<evidence type="ECO:0000313" key="2">
    <source>
        <dbReference type="Proteomes" id="UP000267606"/>
    </source>
</evidence>
<reference evidence="1 2" key="2">
    <citation type="submission" date="2018-11" db="EMBL/GenBank/DDBJ databases">
        <authorList>
            <consortium name="Pathogen Informatics"/>
        </authorList>
    </citation>
    <scope>NUCLEOTIDE SEQUENCE [LARGE SCALE GENOMIC DNA]</scope>
</reference>
<evidence type="ECO:0000313" key="1">
    <source>
        <dbReference type="EMBL" id="VDO64530.1"/>
    </source>
</evidence>
<keyword evidence="2" id="KW-1185">Reference proteome</keyword>
<dbReference type="Proteomes" id="UP000267606">
    <property type="component" value="Unassembled WGS sequence"/>
</dbReference>
<dbReference type="STRING" id="387005.A0A183HR21"/>
<proteinExistence type="predicted"/>
<protein>
    <submittedName>
        <fullName evidence="3">GNAT family N-acetyltransferase</fullName>
    </submittedName>
</protein>
<sequence>MHFEMTIDGQLIPLLKPCDKEKFLQRAEPYLGSDMFHVMIADRLMMFIWKIIDR</sequence>
<reference evidence="3" key="1">
    <citation type="submission" date="2016-06" db="UniProtKB">
        <authorList>
            <consortium name="WormBaseParasite"/>
        </authorList>
    </citation>
    <scope>IDENTIFICATION</scope>
</reference>
<evidence type="ECO:0000313" key="3">
    <source>
        <dbReference type="WBParaSite" id="OFLC_0000993201-mRNA-1"/>
    </source>
</evidence>
<accession>A0A183HR21</accession>
<name>A0A183HR21_9BILA</name>
<dbReference type="WBParaSite" id="OFLC_0000993201-mRNA-1">
    <property type="protein sequence ID" value="OFLC_0000993201-mRNA-1"/>
    <property type="gene ID" value="OFLC_0000993201"/>
</dbReference>
<dbReference type="AlphaFoldDB" id="A0A183HR21"/>